<accession>A0A2P2NX58</accession>
<reference evidence="1" key="1">
    <citation type="submission" date="2018-02" db="EMBL/GenBank/DDBJ databases">
        <title>Rhizophora mucronata_Transcriptome.</title>
        <authorList>
            <person name="Meera S.P."/>
            <person name="Sreeshan A."/>
            <person name="Augustine A."/>
        </authorList>
    </citation>
    <scope>NUCLEOTIDE SEQUENCE</scope>
    <source>
        <tissue evidence="1">Leaf</tissue>
    </source>
</reference>
<proteinExistence type="predicted"/>
<evidence type="ECO:0000313" key="1">
    <source>
        <dbReference type="EMBL" id="MBX47097.1"/>
    </source>
</evidence>
<dbReference type="EMBL" id="GGEC01066613">
    <property type="protein sequence ID" value="MBX47097.1"/>
    <property type="molecule type" value="Transcribed_RNA"/>
</dbReference>
<protein>
    <submittedName>
        <fullName evidence="1">Uncharacterized protein</fullName>
    </submittedName>
</protein>
<sequence>MDVKRMKG</sequence>
<organism evidence="1">
    <name type="scientific">Rhizophora mucronata</name>
    <name type="common">Asiatic mangrove</name>
    <dbReference type="NCBI Taxonomy" id="61149"/>
    <lineage>
        <taxon>Eukaryota</taxon>
        <taxon>Viridiplantae</taxon>
        <taxon>Streptophyta</taxon>
        <taxon>Embryophyta</taxon>
        <taxon>Tracheophyta</taxon>
        <taxon>Spermatophyta</taxon>
        <taxon>Magnoliopsida</taxon>
        <taxon>eudicotyledons</taxon>
        <taxon>Gunneridae</taxon>
        <taxon>Pentapetalae</taxon>
        <taxon>rosids</taxon>
        <taxon>fabids</taxon>
        <taxon>Malpighiales</taxon>
        <taxon>Rhizophoraceae</taxon>
        <taxon>Rhizophora</taxon>
    </lineage>
</organism>
<name>A0A2P2NX58_RHIMU</name>